<protein>
    <recommendedName>
        <fullName evidence="1">Pyrrolo-quinoline quinone repeat domain-containing protein</fullName>
    </recommendedName>
</protein>
<dbReference type="InterPro" id="IPR015943">
    <property type="entry name" value="WD40/YVTN_repeat-like_dom_sf"/>
</dbReference>
<dbReference type="AlphaFoldDB" id="X0XE70"/>
<evidence type="ECO:0000259" key="1">
    <source>
        <dbReference type="Pfam" id="PF13360"/>
    </source>
</evidence>
<dbReference type="Pfam" id="PF13360">
    <property type="entry name" value="PQQ_2"/>
    <property type="match status" value="1"/>
</dbReference>
<dbReference type="SUPFAM" id="SSF50998">
    <property type="entry name" value="Quinoprotein alcohol dehydrogenase-like"/>
    <property type="match status" value="1"/>
</dbReference>
<accession>X0XE70</accession>
<evidence type="ECO:0000313" key="2">
    <source>
        <dbReference type="EMBL" id="GAG23266.1"/>
    </source>
</evidence>
<sequence>VHGGLILLGCADGRVYCLRAADGELVWRFRAAPSDERIVAFGRLESPWRVHGSILVTGGLAYCTAGRSTYLDGGVRVFALDPATGKVVHKATLDTWARTREDAKGKPFIPSYHIEGAFSDVLVSEGGFIYMGQHKLDLALKEQDVPYALIDPKNKSKAMGMEELMDKPYVQKMETQKRDEPVQRNWQLRQWPAMAKEHKAKYGASNLGERKMGRHVFATGGFLDDSWYNRTFWMYSQTWPGFHIANRGAKTGQLLVVGPD</sequence>
<dbReference type="InterPro" id="IPR002372">
    <property type="entry name" value="PQQ_rpt_dom"/>
</dbReference>
<dbReference type="Gene3D" id="2.130.10.10">
    <property type="entry name" value="YVTN repeat-like/Quinoprotein amine dehydrogenase"/>
    <property type="match status" value="1"/>
</dbReference>
<feature type="non-terminal residue" evidence="2">
    <location>
        <position position="260"/>
    </location>
</feature>
<name>X0XE70_9ZZZZ</name>
<feature type="domain" description="Pyrrolo-quinoline quinone repeat" evidence="1">
    <location>
        <begin position="12"/>
        <end position="99"/>
    </location>
</feature>
<gene>
    <name evidence="2" type="ORF">S01H1_51455</name>
</gene>
<proteinExistence type="predicted"/>
<dbReference type="InterPro" id="IPR011047">
    <property type="entry name" value="Quinoprotein_ADH-like_sf"/>
</dbReference>
<reference evidence="2" key="1">
    <citation type="journal article" date="2014" name="Front. Microbiol.">
        <title>High frequency of phylogenetically diverse reductive dehalogenase-homologous genes in deep subseafloor sedimentary metagenomes.</title>
        <authorList>
            <person name="Kawai M."/>
            <person name="Futagami T."/>
            <person name="Toyoda A."/>
            <person name="Takaki Y."/>
            <person name="Nishi S."/>
            <person name="Hori S."/>
            <person name="Arai W."/>
            <person name="Tsubouchi T."/>
            <person name="Morono Y."/>
            <person name="Uchiyama I."/>
            <person name="Ito T."/>
            <person name="Fujiyama A."/>
            <person name="Inagaki F."/>
            <person name="Takami H."/>
        </authorList>
    </citation>
    <scope>NUCLEOTIDE SEQUENCE</scope>
    <source>
        <strain evidence="2">Expedition CK06-06</strain>
    </source>
</reference>
<organism evidence="2">
    <name type="scientific">marine sediment metagenome</name>
    <dbReference type="NCBI Taxonomy" id="412755"/>
    <lineage>
        <taxon>unclassified sequences</taxon>
        <taxon>metagenomes</taxon>
        <taxon>ecological metagenomes</taxon>
    </lineage>
</organism>
<dbReference type="EMBL" id="BARS01033201">
    <property type="protein sequence ID" value="GAG23266.1"/>
    <property type="molecule type" value="Genomic_DNA"/>
</dbReference>
<feature type="non-terminal residue" evidence="2">
    <location>
        <position position="1"/>
    </location>
</feature>
<comment type="caution">
    <text evidence="2">The sequence shown here is derived from an EMBL/GenBank/DDBJ whole genome shotgun (WGS) entry which is preliminary data.</text>
</comment>